<dbReference type="AlphaFoldDB" id="A0A091JVE1"/>
<organism evidence="2 3">
    <name type="scientific">Colius striatus</name>
    <name type="common">Speckled mousebird</name>
    <dbReference type="NCBI Taxonomy" id="57412"/>
    <lineage>
        <taxon>Eukaryota</taxon>
        <taxon>Metazoa</taxon>
        <taxon>Chordata</taxon>
        <taxon>Craniata</taxon>
        <taxon>Vertebrata</taxon>
        <taxon>Euteleostomi</taxon>
        <taxon>Archelosauria</taxon>
        <taxon>Archosauria</taxon>
        <taxon>Dinosauria</taxon>
        <taxon>Saurischia</taxon>
        <taxon>Theropoda</taxon>
        <taxon>Coelurosauria</taxon>
        <taxon>Aves</taxon>
        <taxon>Neognathae</taxon>
        <taxon>Neoaves</taxon>
        <taxon>Telluraves</taxon>
        <taxon>Coraciimorphae</taxon>
        <taxon>Coliiformes</taxon>
        <taxon>Coliidae</taxon>
        <taxon>Colius</taxon>
    </lineage>
</organism>
<dbReference type="Pfam" id="PF02093">
    <property type="entry name" value="Gag_p30"/>
    <property type="match status" value="1"/>
</dbReference>
<dbReference type="Proteomes" id="UP000053615">
    <property type="component" value="Unassembled WGS sequence"/>
</dbReference>
<feature type="non-terminal residue" evidence="2">
    <location>
        <position position="132"/>
    </location>
</feature>
<gene>
    <name evidence="2" type="ORF">N325_07035</name>
</gene>
<evidence type="ECO:0000259" key="1">
    <source>
        <dbReference type="Pfam" id="PF02093"/>
    </source>
</evidence>
<feature type="domain" description="Core shell protein Gag P30" evidence="1">
    <location>
        <begin position="1"/>
        <end position="124"/>
    </location>
</feature>
<evidence type="ECO:0000313" key="2">
    <source>
        <dbReference type="EMBL" id="KFP27933.1"/>
    </source>
</evidence>
<accession>A0A091JVE1</accession>
<name>A0A091JVE1_COLST</name>
<dbReference type="GO" id="GO:0019068">
    <property type="term" value="P:virion assembly"/>
    <property type="evidence" value="ECO:0007669"/>
    <property type="project" value="InterPro"/>
</dbReference>
<dbReference type="Gene3D" id="1.10.375.10">
    <property type="entry name" value="Human Immunodeficiency Virus Type 1 Capsid Protein"/>
    <property type="match status" value="1"/>
</dbReference>
<dbReference type="EMBL" id="KK530732">
    <property type="protein sequence ID" value="KFP27933.1"/>
    <property type="molecule type" value="Genomic_DNA"/>
</dbReference>
<feature type="non-terminal residue" evidence="2">
    <location>
        <position position="1"/>
    </location>
</feature>
<sequence length="132" mass="15472">VDQCIPLTDPGWDPNDRDDYQQLQQYQQWIKYGLENAIPKTINWSMLYAVRQGPSETPSEFLDRIRLAMRKYTPLDPSAEVGQQQLISLFIGQSCDDIRRKLQKLRGADVRDIERLIEEAWKVFGNRESDKD</sequence>
<protein>
    <recommendedName>
        <fullName evidence="1">Core shell protein Gag P30 domain-containing protein</fullName>
    </recommendedName>
</protein>
<keyword evidence="3" id="KW-1185">Reference proteome</keyword>
<dbReference type="PANTHER" id="PTHR33166">
    <property type="entry name" value="GAG_P30 DOMAIN-CONTAINING PROTEIN"/>
    <property type="match status" value="1"/>
</dbReference>
<dbReference type="InterPro" id="IPR008919">
    <property type="entry name" value="Retrov_capsid_N"/>
</dbReference>
<evidence type="ECO:0000313" key="3">
    <source>
        <dbReference type="Proteomes" id="UP000053615"/>
    </source>
</evidence>
<proteinExistence type="predicted"/>
<dbReference type="InterPro" id="IPR003036">
    <property type="entry name" value="Gag_P30"/>
</dbReference>
<reference evidence="2 3" key="1">
    <citation type="submission" date="2014-04" db="EMBL/GenBank/DDBJ databases">
        <title>Genome evolution of avian class.</title>
        <authorList>
            <person name="Zhang G."/>
            <person name="Li C."/>
        </authorList>
    </citation>
    <scope>NUCLEOTIDE SEQUENCE [LARGE SCALE GENOMIC DNA]</scope>
    <source>
        <strain evidence="2">BGI_N325</strain>
    </source>
</reference>
<dbReference type="InterPro" id="IPR050462">
    <property type="entry name" value="Retroviral_Gag-Pol_poly"/>
</dbReference>